<dbReference type="InterPro" id="IPR013022">
    <property type="entry name" value="Xyl_isomerase-like_TIM-brl"/>
</dbReference>
<proteinExistence type="predicted"/>
<protein>
    <submittedName>
        <fullName evidence="2">Sugar phosphate isomerase/epimerase</fullName>
    </submittedName>
</protein>
<dbReference type="GO" id="GO:0016853">
    <property type="term" value="F:isomerase activity"/>
    <property type="evidence" value="ECO:0007669"/>
    <property type="project" value="UniProtKB-KW"/>
</dbReference>
<accession>A0ABU4C6Y7</accession>
<evidence type="ECO:0000313" key="2">
    <source>
        <dbReference type="EMBL" id="MDV6279167.1"/>
    </source>
</evidence>
<dbReference type="SUPFAM" id="SSF51658">
    <property type="entry name" value="Xylose isomerase-like"/>
    <property type="match status" value="1"/>
</dbReference>
<dbReference type="InterPro" id="IPR036237">
    <property type="entry name" value="Xyl_isomerase-like_sf"/>
</dbReference>
<dbReference type="EMBL" id="JAWLKA010000001">
    <property type="protein sequence ID" value="MDV6279167.1"/>
    <property type="molecule type" value="Genomic_DNA"/>
</dbReference>
<dbReference type="InterPro" id="IPR050312">
    <property type="entry name" value="IolE/XylAMocC-like"/>
</dbReference>
<keyword evidence="2" id="KW-0413">Isomerase</keyword>
<dbReference type="Proteomes" id="UP001185737">
    <property type="component" value="Unassembled WGS sequence"/>
</dbReference>
<dbReference type="Pfam" id="PF01261">
    <property type="entry name" value="AP_endonuc_2"/>
    <property type="match status" value="1"/>
</dbReference>
<comment type="caution">
    <text evidence="2">The sequence shown here is derived from an EMBL/GenBank/DDBJ whole genome shotgun (WGS) entry which is preliminary data.</text>
</comment>
<evidence type="ECO:0000259" key="1">
    <source>
        <dbReference type="Pfam" id="PF01261"/>
    </source>
</evidence>
<gene>
    <name evidence="2" type="ORF">R3Q59_01380</name>
</gene>
<evidence type="ECO:0000313" key="3">
    <source>
        <dbReference type="Proteomes" id="UP001185737"/>
    </source>
</evidence>
<name>A0ABU4C6Y7_RHOJO</name>
<dbReference type="RefSeq" id="WP_317567340.1">
    <property type="nucleotide sequence ID" value="NZ_JAWLKA010000001.1"/>
</dbReference>
<dbReference type="PANTHER" id="PTHR12110">
    <property type="entry name" value="HYDROXYPYRUVATE ISOMERASE"/>
    <property type="match status" value="1"/>
</dbReference>
<reference evidence="2 3" key="1">
    <citation type="submission" date="2023-10" db="EMBL/GenBank/DDBJ databases">
        <title>Development of a sustainable strategy for remediation of hydrocarbon-contaminated territories based on the waste exchange concept.</title>
        <authorList>
            <person name="Krivoruchko A."/>
        </authorList>
    </citation>
    <scope>NUCLEOTIDE SEQUENCE [LARGE SCALE GENOMIC DNA]</scope>
    <source>
        <strain evidence="2 3">IEGM 60</strain>
    </source>
</reference>
<dbReference type="Gene3D" id="3.20.20.150">
    <property type="entry name" value="Divalent-metal-dependent TIM barrel enzymes"/>
    <property type="match status" value="1"/>
</dbReference>
<organism evidence="2 3">
    <name type="scientific">Rhodococcus jostii</name>
    <dbReference type="NCBI Taxonomy" id="132919"/>
    <lineage>
        <taxon>Bacteria</taxon>
        <taxon>Bacillati</taxon>
        <taxon>Actinomycetota</taxon>
        <taxon>Actinomycetes</taxon>
        <taxon>Mycobacteriales</taxon>
        <taxon>Nocardiaceae</taxon>
        <taxon>Rhodococcus</taxon>
    </lineage>
</organism>
<keyword evidence="3" id="KW-1185">Reference proteome</keyword>
<feature type="domain" description="Xylose isomerase-like TIM barrel" evidence="1">
    <location>
        <begin position="100"/>
        <end position="233"/>
    </location>
</feature>
<sequence length="267" mass="28700">MTLGAICFRDRPFPQIITAASTSGFAGIGLTVGQCVSALERGLALEELPKRIEDAGLEVAELELVRLCDEGPTRWANSLVEDLVGTIQPDRLHTAAFTGETAKAADEFAALCQRHPGTPVAVEFMPYSVVENAESALSMVSHAGTDNAAIVLDIVHFFRSGSTIEQLDNRLLEHVAVVQLSDVSARPGVGLADEARHLRTYPGRGNLDTVGFLTKIIRVETDLPPISVEPVSDALERLPLEVVSEEVMFTTLQILEKAELSASNTTP</sequence>
<dbReference type="PANTHER" id="PTHR12110:SF48">
    <property type="entry name" value="BLL3656 PROTEIN"/>
    <property type="match status" value="1"/>
</dbReference>